<keyword evidence="1" id="KW-0175">Coiled coil</keyword>
<feature type="compositionally biased region" description="Basic and acidic residues" evidence="2">
    <location>
        <begin position="21"/>
        <end position="30"/>
    </location>
</feature>
<sequence length="338" mass="38963">MEFGAHQNEGCEGQRGVHFQQDQRRDEAPRNDVQNQPGENLLRLLYKINHADNNVNQVPGAAKAPKFDDDGGFDLCKARLESYLRQRDCWNVVIGTEGPDTGNEEANQIFEEKNLFARDALLHGLLSKDAKKICKMSRVSEMWTSFEQDKTKRDFANSIRIRAKLYGARFERGKNMDKYLEDLEELDDYRRQLENMNNVITDEDMASIILTGVEGTHRSVFRMFNRDDNHPTLTQVLNSLRGEAEMDKAEEERNKKVENYEDERKKIGSMKKSKGNKPWKSKKHKKISGGKKVSETRDCWYCKIPGHLRANCKAWKADQNKPKRKDSDSDDDSAAGIK</sequence>
<dbReference type="STRING" id="4795.A0A225V4Z0"/>
<gene>
    <name evidence="3" type="ORF">PHMEG_00027711</name>
</gene>
<feature type="compositionally biased region" description="Basic residues" evidence="2">
    <location>
        <begin position="267"/>
        <end position="289"/>
    </location>
</feature>
<feature type="region of interest" description="Disordered" evidence="2">
    <location>
        <begin position="244"/>
        <end position="289"/>
    </location>
</feature>
<name>A0A225V4Z0_9STRA</name>
<feature type="region of interest" description="Disordered" evidence="2">
    <location>
        <begin position="313"/>
        <end position="338"/>
    </location>
</feature>
<dbReference type="Proteomes" id="UP000198211">
    <property type="component" value="Unassembled WGS sequence"/>
</dbReference>
<evidence type="ECO:0008006" key="5">
    <source>
        <dbReference type="Google" id="ProtNLM"/>
    </source>
</evidence>
<organism evidence="3 4">
    <name type="scientific">Phytophthora megakarya</name>
    <dbReference type="NCBI Taxonomy" id="4795"/>
    <lineage>
        <taxon>Eukaryota</taxon>
        <taxon>Sar</taxon>
        <taxon>Stramenopiles</taxon>
        <taxon>Oomycota</taxon>
        <taxon>Peronosporomycetes</taxon>
        <taxon>Peronosporales</taxon>
        <taxon>Peronosporaceae</taxon>
        <taxon>Phytophthora</taxon>
    </lineage>
</organism>
<accession>A0A225V4Z0</accession>
<feature type="compositionally biased region" description="Acidic residues" evidence="2">
    <location>
        <begin position="328"/>
        <end position="338"/>
    </location>
</feature>
<keyword evidence="4" id="KW-1185">Reference proteome</keyword>
<feature type="compositionally biased region" description="Basic and acidic residues" evidence="2">
    <location>
        <begin position="244"/>
        <end position="266"/>
    </location>
</feature>
<feature type="compositionally biased region" description="Basic and acidic residues" evidence="2">
    <location>
        <begin position="315"/>
        <end position="327"/>
    </location>
</feature>
<protein>
    <recommendedName>
        <fullName evidence="5">CCHC-type domain-containing protein</fullName>
    </recommendedName>
</protein>
<evidence type="ECO:0000313" key="4">
    <source>
        <dbReference type="Proteomes" id="UP000198211"/>
    </source>
</evidence>
<dbReference type="Pfam" id="PF14223">
    <property type="entry name" value="Retrotran_gag_2"/>
    <property type="match status" value="1"/>
</dbReference>
<feature type="region of interest" description="Disordered" evidence="2">
    <location>
        <begin position="1"/>
        <end position="36"/>
    </location>
</feature>
<dbReference type="EMBL" id="NBNE01007186">
    <property type="protein sequence ID" value="OWZ00986.1"/>
    <property type="molecule type" value="Genomic_DNA"/>
</dbReference>
<evidence type="ECO:0000256" key="1">
    <source>
        <dbReference type="SAM" id="Coils"/>
    </source>
</evidence>
<comment type="caution">
    <text evidence="3">The sequence shown here is derived from an EMBL/GenBank/DDBJ whole genome shotgun (WGS) entry which is preliminary data.</text>
</comment>
<evidence type="ECO:0000313" key="3">
    <source>
        <dbReference type="EMBL" id="OWZ00986.1"/>
    </source>
</evidence>
<evidence type="ECO:0000256" key="2">
    <source>
        <dbReference type="SAM" id="MobiDB-lite"/>
    </source>
</evidence>
<proteinExistence type="predicted"/>
<feature type="non-terminal residue" evidence="3">
    <location>
        <position position="338"/>
    </location>
</feature>
<dbReference type="AlphaFoldDB" id="A0A225V4Z0"/>
<dbReference type="OrthoDB" id="111953at2759"/>
<reference evidence="4" key="1">
    <citation type="submission" date="2017-03" db="EMBL/GenBank/DDBJ databases">
        <title>Phytopthora megakarya and P. palmivora, two closely related causual agents of cacao black pod achieved similar genome size and gene model numbers by different mechanisms.</title>
        <authorList>
            <person name="Ali S."/>
            <person name="Shao J."/>
            <person name="Larry D.J."/>
            <person name="Kronmiller B."/>
            <person name="Shen D."/>
            <person name="Strem M.D."/>
            <person name="Melnick R.L."/>
            <person name="Guiltinan M.J."/>
            <person name="Tyler B.M."/>
            <person name="Meinhardt L.W."/>
            <person name="Bailey B.A."/>
        </authorList>
    </citation>
    <scope>NUCLEOTIDE SEQUENCE [LARGE SCALE GENOMIC DNA]</scope>
    <source>
        <strain evidence="4">zdho120</strain>
    </source>
</reference>
<feature type="coiled-coil region" evidence="1">
    <location>
        <begin position="176"/>
        <end position="206"/>
    </location>
</feature>